<dbReference type="AlphaFoldDB" id="A0A243W5X3"/>
<protein>
    <recommendedName>
        <fullName evidence="2">Activator of Hsp90 ATPase homologue 1/2-like C-terminal domain-containing protein</fullName>
    </recommendedName>
</protein>
<dbReference type="InterPro" id="IPR013538">
    <property type="entry name" value="ASHA1/2-like_C"/>
</dbReference>
<evidence type="ECO:0000313" key="4">
    <source>
        <dbReference type="Proteomes" id="UP000194873"/>
    </source>
</evidence>
<accession>A0A243W5X3</accession>
<evidence type="ECO:0000256" key="1">
    <source>
        <dbReference type="ARBA" id="ARBA00006817"/>
    </source>
</evidence>
<dbReference type="SUPFAM" id="SSF55961">
    <property type="entry name" value="Bet v1-like"/>
    <property type="match status" value="1"/>
</dbReference>
<dbReference type="InterPro" id="IPR023393">
    <property type="entry name" value="START-like_dom_sf"/>
</dbReference>
<dbReference type="OrthoDB" id="9795306at2"/>
<dbReference type="Gene3D" id="3.30.530.20">
    <property type="match status" value="1"/>
</dbReference>
<proteinExistence type="inferred from homology"/>
<feature type="domain" description="Activator of Hsp90 ATPase homologue 1/2-like C-terminal" evidence="2">
    <location>
        <begin position="23"/>
        <end position="161"/>
    </location>
</feature>
<evidence type="ECO:0000259" key="2">
    <source>
        <dbReference type="Pfam" id="PF08327"/>
    </source>
</evidence>
<sequence>MTTNFVFETDRGAKQIHVAREFNAPVEKVWRAWTEPALLEKWIVLKHWTAVTKVMDFTVGGIWLYAMVSPEGKAHWVYAQFTAIEQGRAISSIGRFCDEAGNPVLEGPKSYRDTTFSALEGNRTKIEMVLTFEEESTLNLFLAGGFQEGIATTLALLDEVLSA</sequence>
<dbReference type="Pfam" id="PF08327">
    <property type="entry name" value="AHSA1"/>
    <property type="match status" value="1"/>
</dbReference>
<keyword evidence="4" id="KW-1185">Reference proteome</keyword>
<dbReference type="Proteomes" id="UP000194873">
    <property type="component" value="Unassembled WGS sequence"/>
</dbReference>
<comment type="caution">
    <text evidence="3">The sequence shown here is derived from an EMBL/GenBank/DDBJ whole genome shotgun (WGS) entry which is preliminary data.</text>
</comment>
<dbReference type="EMBL" id="MTSE01000040">
    <property type="protein sequence ID" value="OUJ68989.1"/>
    <property type="molecule type" value="Genomic_DNA"/>
</dbReference>
<organism evidence="3 4">
    <name type="scientific">Hymenobacter crusticola</name>
    <dbReference type="NCBI Taxonomy" id="1770526"/>
    <lineage>
        <taxon>Bacteria</taxon>
        <taxon>Pseudomonadati</taxon>
        <taxon>Bacteroidota</taxon>
        <taxon>Cytophagia</taxon>
        <taxon>Cytophagales</taxon>
        <taxon>Hymenobacteraceae</taxon>
        <taxon>Hymenobacter</taxon>
    </lineage>
</organism>
<name>A0A243W5X3_9BACT</name>
<evidence type="ECO:0000313" key="3">
    <source>
        <dbReference type="EMBL" id="OUJ68989.1"/>
    </source>
</evidence>
<dbReference type="RefSeq" id="WP_086597257.1">
    <property type="nucleotide sequence ID" value="NZ_MTSE01000040.1"/>
</dbReference>
<gene>
    <name evidence="3" type="ORF">BXP70_27175</name>
</gene>
<comment type="similarity">
    <text evidence="1">Belongs to the AHA1 family.</text>
</comment>
<reference evidence="3 4" key="1">
    <citation type="submission" date="2017-01" db="EMBL/GenBank/DDBJ databases">
        <title>A new Hymenobacter.</title>
        <authorList>
            <person name="Liang Y."/>
            <person name="Feng F."/>
        </authorList>
    </citation>
    <scope>NUCLEOTIDE SEQUENCE [LARGE SCALE GENOMIC DNA]</scope>
    <source>
        <strain evidence="3">MIMBbqt21</strain>
    </source>
</reference>